<evidence type="ECO:0000313" key="2">
    <source>
        <dbReference type="EMBL" id="MCI65551.1"/>
    </source>
</evidence>
<dbReference type="EMBL" id="LXQA010677938">
    <property type="protein sequence ID" value="MCI65551.1"/>
    <property type="molecule type" value="Genomic_DNA"/>
</dbReference>
<organism evidence="2 3">
    <name type="scientific">Trifolium medium</name>
    <dbReference type="NCBI Taxonomy" id="97028"/>
    <lineage>
        <taxon>Eukaryota</taxon>
        <taxon>Viridiplantae</taxon>
        <taxon>Streptophyta</taxon>
        <taxon>Embryophyta</taxon>
        <taxon>Tracheophyta</taxon>
        <taxon>Spermatophyta</taxon>
        <taxon>Magnoliopsida</taxon>
        <taxon>eudicotyledons</taxon>
        <taxon>Gunneridae</taxon>
        <taxon>Pentapetalae</taxon>
        <taxon>rosids</taxon>
        <taxon>fabids</taxon>
        <taxon>Fabales</taxon>
        <taxon>Fabaceae</taxon>
        <taxon>Papilionoideae</taxon>
        <taxon>50 kb inversion clade</taxon>
        <taxon>NPAAA clade</taxon>
        <taxon>Hologalegina</taxon>
        <taxon>IRL clade</taxon>
        <taxon>Trifolieae</taxon>
        <taxon>Trifolium</taxon>
    </lineage>
</organism>
<feature type="non-terminal residue" evidence="2">
    <location>
        <position position="1"/>
    </location>
</feature>
<accession>A0A392TWM6</accession>
<dbReference type="Proteomes" id="UP000265520">
    <property type="component" value="Unassembled WGS sequence"/>
</dbReference>
<feature type="compositionally biased region" description="Polar residues" evidence="1">
    <location>
        <begin position="11"/>
        <end position="21"/>
    </location>
</feature>
<feature type="region of interest" description="Disordered" evidence="1">
    <location>
        <begin position="1"/>
        <end position="21"/>
    </location>
</feature>
<evidence type="ECO:0000256" key="1">
    <source>
        <dbReference type="SAM" id="MobiDB-lite"/>
    </source>
</evidence>
<dbReference type="AlphaFoldDB" id="A0A392TWM6"/>
<reference evidence="2 3" key="1">
    <citation type="journal article" date="2018" name="Front. Plant Sci.">
        <title>Red Clover (Trifolium pratense) and Zigzag Clover (T. medium) - A Picture of Genomic Similarities and Differences.</title>
        <authorList>
            <person name="Dluhosova J."/>
            <person name="Istvanek J."/>
            <person name="Nedelnik J."/>
            <person name="Repkova J."/>
        </authorList>
    </citation>
    <scope>NUCLEOTIDE SEQUENCE [LARGE SCALE GENOMIC DNA]</scope>
    <source>
        <strain evidence="3">cv. 10/8</strain>
        <tissue evidence="2">Leaf</tissue>
    </source>
</reference>
<comment type="caution">
    <text evidence="2">The sequence shown here is derived from an EMBL/GenBank/DDBJ whole genome shotgun (WGS) entry which is preliminary data.</text>
</comment>
<protein>
    <submittedName>
        <fullName evidence="2">Uncharacterized protein</fullName>
    </submittedName>
</protein>
<evidence type="ECO:0000313" key="3">
    <source>
        <dbReference type="Proteomes" id="UP000265520"/>
    </source>
</evidence>
<name>A0A392TWM6_9FABA</name>
<keyword evidence="3" id="KW-1185">Reference proteome</keyword>
<proteinExistence type="predicted"/>
<sequence>YGAASDALRWQNGSSPSGRPV</sequence>